<evidence type="ECO:0000259" key="1">
    <source>
        <dbReference type="Pfam" id="PF02954"/>
    </source>
</evidence>
<evidence type="ECO:0000313" key="2">
    <source>
        <dbReference type="EMBL" id="HJB08354.1"/>
    </source>
</evidence>
<sequence>MELLRQYDWPENYTQLKRVLDELASITETSYISSLYIRQFLEEENKIYACSREEKPFDFERTLDEINRDIISQVLEKTKGNQTAAAKKLGISRSTLWRLLK</sequence>
<dbReference type="GO" id="GO:0043565">
    <property type="term" value="F:sequence-specific DNA binding"/>
    <property type="evidence" value="ECO:0007669"/>
    <property type="project" value="InterPro"/>
</dbReference>
<dbReference type="InterPro" id="IPR009057">
    <property type="entry name" value="Homeodomain-like_sf"/>
</dbReference>
<organism evidence="2 3">
    <name type="scientific">Candidatus Enterocloster faecavium</name>
    <dbReference type="NCBI Taxonomy" id="2838560"/>
    <lineage>
        <taxon>Bacteria</taxon>
        <taxon>Bacillati</taxon>
        <taxon>Bacillota</taxon>
        <taxon>Clostridia</taxon>
        <taxon>Lachnospirales</taxon>
        <taxon>Lachnospiraceae</taxon>
        <taxon>Enterocloster</taxon>
    </lineage>
</organism>
<dbReference type="EMBL" id="DWYS01000131">
    <property type="protein sequence ID" value="HJB08354.1"/>
    <property type="molecule type" value="Genomic_DNA"/>
</dbReference>
<dbReference type="AlphaFoldDB" id="A0A9D2L993"/>
<proteinExistence type="predicted"/>
<evidence type="ECO:0000313" key="3">
    <source>
        <dbReference type="Proteomes" id="UP000886804"/>
    </source>
</evidence>
<gene>
    <name evidence="2" type="ORF">H9716_10920</name>
</gene>
<dbReference type="PRINTS" id="PR01590">
    <property type="entry name" value="HTHFIS"/>
</dbReference>
<accession>A0A9D2L993</accession>
<dbReference type="PANTHER" id="PTHR32071">
    <property type="entry name" value="TRANSCRIPTIONAL REGULATORY PROTEIN"/>
    <property type="match status" value="1"/>
</dbReference>
<feature type="domain" description="DNA binding HTH" evidence="1">
    <location>
        <begin position="62"/>
        <end position="100"/>
    </location>
</feature>
<protein>
    <recommendedName>
        <fullName evidence="1">DNA binding HTH domain-containing protein</fullName>
    </recommendedName>
</protein>
<reference evidence="2" key="2">
    <citation type="submission" date="2021-04" db="EMBL/GenBank/DDBJ databases">
        <authorList>
            <person name="Gilroy R."/>
        </authorList>
    </citation>
    <scope>NUCLEOTIDE SEQUENCE</scope>
    <source>
        <strain evidence="2">CHK188-4685</strain>
    </source>
</reference>
<reference evidence="2" key="1">
    <citation type="journal article" date="2021" name="PeerJ">
        <title>Extensive microbial diversity within the chicken gut microbiome revealed by metagenomics and culture.</title>
        <authorList>
            <person name="Gilroy R."/>
            <person name="Ravi A."/>
            <person name="Getino M."/>
            <person name="Pursley I."/>
            <person name="Horton D.L."/>
            <person name="Alikhan N.F."/>
            <person name="Baker D."/>
            <person name="Gharbi K."/>
            <person name="Hall N."/>
            <person name="Watson M."/>
            <person name="Adriaenssens E.M."/>
            <person name="Foster-Nyarko E."/>
            <person name="Jarju S."/>
            <person name="Secka A."/>
            <person name="Antonio M."/>
            <person name="Oren A."/>
            <person name="Chaudhuri R.R."/>
            <person name="La Ragione R."/>
            <person name="Hildebrand F."/>
            <person name="Pallen M.J."/>
        </authorList>
    </citation>
    <scope>NUCLEOTIDE SEQUENCE</scope>
    <source>
        <strain evidence="2">CHK188-4685</strain>
    </source>
</reference>
<dbReference type="Proteomes" id="UP000886804">
    <property type="component" value="Unassembled WGS sequence"/>
</dbReference>
<dbReference type="Gene3D" id="1.10.10.60">
    <property type="entry name" value="Homeodomain-like"/>
    <property type="match status" value="1"/>
</dbReference>
<name>A0A9D2L993_9FIRM</name>
<dbReference type="Pfam" id="PF02954">
    <property type="entry name" value="HTH_8"/>
    <property type="match status" value="1"/>
</dbReference>
<dbReference type="SUPFAM" id="SSF46689">
    <property type="entry name" value="Homeodomain-like"/>
    <property type="match status" value="1"/>
</dbReference>
<comment type="caution">
    <text evidence="2">The sequence shown here is derived from an EMBL/GenBank/DDBJ whole genome shotgun (WGS) entry which is preliminary data.</text>
</comment>
<dbReference type="InterPro" id="IPR002197">
    <property type="entry name" value="HTH_Fis"/>
</dbReference>